<dbReference type="GO" id="GO:0017168">
    <property type="term" value="F:5-oxoprolinase (ATP-hydrolyzing) activity"/>
    <property type="evidence" value="ECO:0007669"/>
    <property type="project" value="UniProtKB-UniRule"/>
</dbReference>
<dbReference type="Proteomes" id="UP000632498">
    <property type="component" value="Unassembled WGS sequence"/>
</dbReference>
<evidence type="ECO:0000313" key="2">
    <source>
        <dbReference type="EMBL" id="GGF74855.1"/>
    </source>
</evidence>
<proteinExistence type="inferred from homology"/>
<dbReference type="Pfam" id="PF03746">
    <property type="entry name" value="LamB_YcsF"/>
    <property type="match status" value="1"/>
</dbReference>
<dbReference type="EC" id="3.5.2.9" evidence="1"/>
<name>A0A917C6R8_9PROT</name>
<keyword evidence="1" id="KW-0547">Nucleotide-binding</keyword>
<comment type="similarity">
    <text evidence="1">Belongs to the LamB/PxpA family.</text>
</comment>
<dbReference type="NCBIfam" id="NF003816">
    <property type="entry name" value="PRK05406.1-5"/>
    <property type="match status" value="1"/>
</dbReference>
<comment type="catalytic activity">
    <reaction evidence="1">
        <text>5-oxo-L-proline + ATP + 2 H2O = L-glutamate + ADP + phosphate + H(+)</text>
        <dbReference type="Rhea" id="RHEA:10348"/>
        <dbReference type="ChEBI" id="CHEBI:15377"/>
        <dbReference type="ChEBI" id="CHEBI:15378"/>
        <dbReference type="ChEBI" id="CHEBI:29985"/>
        <dbReference type="ChEBI" id="CHEBI:30616"/>
        <dbReference type="ChEBI" id="CHEBI:43474"/>
        <dbReference type="ChEBI" id="CHEBI:58402"/>
        <dbReference type="ChEBI" id="CHEBI:456216"/>
        <dbReference type="EC" id="3.5.2.9"/>
    </reaction>
</comment>
<keyword evidence="3" id="KW-1185">Reference proteome</keyword>
<dbReference type="RefSeq" id="WP_188666916.1">
    <property type="nucleotide sequence ID" value="NZ_BMHV01000034.1"/>
</dbReference>
<gene>
    <name evidence="1" type="primary">pxpA</name>
    <name evidence="2" type="ORF">GCM10011332_31120</name>
</gene>
<dbReference type="PANTHER" id="PTHR30292:SF0">
    <property type="entry name" value="5-OXOPROLINASE SUBUNIT A"/>
    <property type="match status" value="1"/>
</dbReference>
<protein>
    <recommendedName>
        <fullName evidence="1">5-oxoprolinase subunit A</fullName>
        <shortName evidence="1">5-OPase subunit A</shortName>
        <ecNumber evidence="1">3.5.2.9</ecNumber>
    </recommendedName>
    <alternativeName>
        <fullName evidence="1">5-oxoprolinase (ATP-hydrolyzing) subunit A</fullName>
    </alternativeName>
</protein>
<dbReference type="AlphaFoldDB" id="A0A917C6R8"/>
<reference evidence="2" key="1">
    <citation type="journal article" date="2014" name="Int. J. Syst. Evol. Microbiol.">
        <title>Complete genome sequence of Corynebacterium casei LMG S-19264T (=DSM 44701T), isolated from a smear-ripened cheese.</title>
        <authorList>
            <consortium name="US DOE Joint Genome Institute (JGI-PGF)"/>
            <person name="Walter F."/>
            <person name="Albersmeier A."/>
            <person name="Kalinowski J."/>
            <person name="Ruckert C."/>
        </authorList>
    </citation>
    <scope>NUCLEOTIDE SEQUENCE</scope>
    <source>
        <strain evidence="2">CGMCC 1.15254</strain>
    </source>
</reference>
<dbReference type="NCBIfam" id="NF003814">
    <property type="entry name" value="PRK05406.1-3"/>
    <property type="match status" value="1"/>
</dbReference>
<evidence type="ECO:0000313" key="3">
    <source>
        <dbReference type="Proteomes" id="UP000632498"/>
    </source>
</evidence>
<keyword evidence="1" id="KW-0067">ATP-binding</keyword>
<dbReference type="EMBL" id="BMHV01000034">
    <property type="protein sequence ID" value="GGF74855.1"/>
    <property type="molecule type" value="Genomic_DNA"/>
</dbReference>
<sequence length="257" mass="27265">MKMMNLNADLGESFGAYTIGNDARLLKAIKSANVACGFHAGDPLVMQQTVSMAIENGVSIGAHPGFPDLQGFGRRPMQMALNDVYAMVVYQIGALSAVAASQGGKVTHVKPHGALNNMACEDADLSSAICRAVKDVDRSLIFLAPALSELSLAAKRAGLNVAEEIFADRAYTDKGALVNRKIEGAVIHDAETCLNHVMEMVEKSALISIDGKVLKTDIHSICVHGDTPKACDTASYVLKGLESYGLKVCPLDQMDLS</sequence>
<dbReference type="Gene3D" id="3.20.20.370">
    <property type="entry name" value="Glycoside hydrolase/deacetylase"/>
    <property type="match status" value="1"/>
</dbReference>
<dbReference type="InterPro" id="IPR011330">
    <property type="entry name" value="Glyco_hydro/deAcase_b/a-brl"/>
</dbReference>
<dbReference type="GO" id="GO:0005524">
    <property type="term" value="F:ATP binding"/>
    <property type="evidence" value="ECO:0007669"/>
    <property type="project" value="UniProtKB-UniRule"/>
</dbReference>
<dbReference type="CDD" id="cd10787">
    <property type="entry name" value="LamB_YcsF_like"/>
    <property type="match status" value="1"/>
</dbReference>
<dbReference type="SUPFAM" id="SSF88713">
    <property type="entry name" value="Glycoside hydrolase/deacetylase"/>
    <property type="match status" value="1"/>
</dbReference>
<accession>A0A917C6R8</accession>
<reference evidence="2" key="2">
    <citation type="submission" date="2020-09" db="EMBL/GenBank/DDBJ databases">
        <authorList>
            <person name="Sun Q."/>
            <person name="Zhou Y."/>
        </authorList>
    </citation>
    <scope>NUCLEOTIDE SEQUENCE</scope>
    <source>
        <strain evidence="2">CGMCC 1.15254</strain>
    </source>
</reference>
<comment type="caution">
    <text evidence="2">The sequence shown here is derived from an EMBL/GenBank/DDBJ whole genome shotgun (WGS) entry which is preliminary data.</text>
</comment>
<keyword evidence="1" id="KW-0378">Hydrolase</keyword>
<evidence type="ECO:0000256" key="1">
    <source>
        <dbReference type="HAMAP-Rule" id="MF_00691"/>
    </source>
</evidence>
<organism evidence="2 3">
    <name type="scientific">Terasakiella brassicae</name>
    <dbReference type="NCBI Taxonomy" id="1634917"/>
    <lineage>
        <taxon>Bacteria</taxon>
        <taxon>Pseudomonadati</taxon>
        <taxon>Pseudomonadota</taxon>
        <taxon>Alphaproteobacteria</taxon>
        <taxon>Rhodospirillales</taxon>
        <taxon>Terasakiellaceae</taxon>
        <taxon>Terasakiella</taxon>
    </lineage>
</organism>
<dbReference type="InterPro" id="IPR005501">
    <property type="entry name" value="LamB/YcsF/PxpA-like"/>
</dbReference>
<comment type="function">
    <text evidence="1">Catalyzes the cleavage of 5-oxoproline to form L-glutamate coupled to the hydrolysis of ATP to ADP and inorganic phosphate.</text>
</comment>
<dbReference type="HAMAP" id="MF_00691">
    <property type="entry name" value="PxpA"/>
    <property type="match status" value="1"/>
</dbReference>
<dbReference type="PANTHER" id="PTHR30292">
    <property type="entry name" value="UNCHARACTERIZED PROTEIN YBGL-RELATED"/>
    <property type="match status" value="1"/>
</dbReference>
<dbReference type="GO" id="GO:0005975">
    <property type="term" value="P:carbohydrate metabolic process"/>
    <property type="evidence" value="ECO:0007669"/>
    <property type="project" value="InterPro"/>
</dbReference>
<comment type="subunit">
    <text evidence="1">Forms a complex composed of PxpA, PxpB and PxpC.</text>
</comment>